<evidence type="ECO:0000313" key="1">
    <source>
        <dbReference type="EMBL" id="TWT49042.1"/>
    </source>
</evidence>
<accession>A0A5C5WGX1</accession>
<dbReference type="EMBL" id="SIHI01000019">
    <property type="protein sequence ID" value="TWT49042.1"/>
    <property type="molecule type" value="Genomic_DNA"/>
</dbReference>
<name>A0A5C5WGX1_9PLAN</name>
<proteinExistence type="predicted"/>
<gene>
    <name evidence="1" type="ORF">KOR42_39580</name>
</gene>
<organism evidence="1 2">
    <name type="scientific">Thalassoglobus neptunius</name>
    <dbReference type="NCBI Taxonomy" id="1938619"/>
    <lineage>
        <taxon>Bacteria</taxon>
        <taxon>Pseudomonadati</taxon>
        <taxon>Planctomycetota</taxon>
        <taxon>Planctomycetia</taxon>
        <taxon>Planctomycetales</taxon>
        <taxon>Planctomycetaceae</taxon>
        <taxon>Thalassoglobus</taxon>
    </lineage>
</organism>
<sequence length="78" mass="9241">MILNEQTEFYETDSFDLIRFAKAYQDLGEAVTEQLDDLFEQRYDEVNPNAIELIRQELGGMNEEIDSVLEEFAHRRTH</sequence>
<dbReference type="AlphaFoldDB" id="A0A5C5WGX1"/>
<protein>
    <submittedName>
        <fullName evidence="1">Uncharacterized protein</fullName>
    </submittedName>
</protein>
<comment type="caution">
    <text evidence="1">The sequence shown here is derived from an EMBL/GenBank/DDBJ whole genome shotgun (WGS) entry which is preliminary data.</text>
</comment>
<dbReference type="RefSeq" id="WP_146511375.1">
    <property type="nucleotide sequence ID" value="NZ_SIHI01000019.1"/>
</dbReference>
<reference evidence="1 2" key="1">
    <citation type="submission" date="2019-02" db="EMBL/GenBank/DDBJ databases">
        <title>Deep-cultivation of Planctomycetes and their phenomic and genomic characterization uncovers novel biology.</title>
        <authorList>
            <person name="Wiegand S."/>
            <person name="Jogler M."/>
            <person name="Boedeker C."/>
            <person name="Pinto D."/>
            <person name="Vollmers J."/>
            <person name="Rivas-Marin E."/>
            <person name="Kohn T."/>
            <person name="Peeters S.H."/>
            <person name="Heuer A."/>
            <person name="Rast P."/>
            <person name="Oberbeckmann S."/>
            <person name="Bunk B."/>
            <person name="Jeske O."/>
            <person name="Meyerdierks A."/>
            <person name="Storesund J.E."/>
            <person name="Kallscheuer N."/>
            <person name="Luecker S."/>
            <person name="Lage O.M."/>
            <person name="Pohl T."/>
            <person name="Merkel B.J."/>
            <person name="Hornburger P."/>
            <person name="Mueller R.-W."/>
            <person name="Bruemmer F."/>
            <person name="Labrenz M."/>
            <person name="Spormann A.M."/>
            <person name="Op Den Camp H."/>
            <person name="Overmann J."/>
            <person name="Amann R."/>
            <person name="Jetten M.S.M."/>
            <person name="Mascher T."/>
            <person name="Medema M.H."/>
            <person name="Devos D.P."/>
            <person name="Kaster A.-K."/>
            <person name="Ovreas L."/>
            <person name="Rohde M."/>
            <person name="Galperin M.Y."/>
            <person name="Jogler C."/>
        </authorList>
    </citation>
    <scope>NUCLEOTIDE SEQUENCE [LARGE SCALE GENOMIC DNA]</scope>
    <source>
        <strain evidence="1 2">KOR42</strain>
    </source>
</reference>
<evidence type="ECO:0000313" key="2">
    <source>
        <dbReference type="Proteomes" id="UP000317243"/>
    </source>
</evidence>
<keyword evidence="2" id="KW-1185">Reference proteome</keyword>
<dbReference type="Proteomes" id="UP000317243">
    <property type="component" value="Unassembled WGS sequence"/>
</dbReference>